<dbReference type="Gene3D" id="3.20.20.70">
    <property type="entry name" value="Aldolase class I"/>
    <property type="match status" value="1"/>
</dbReference>
<dbReference type="CDD" id="cd01335">
    <property type="entry name" value="Radical_SAM"/>
    <property type="match status" value="1"/>
</dbReference>
<evidence type="ECO:0000313" key="7">
    <source>
        <dbReference type="Proteomes" id="UP000248039"/>
    </source>
</evidence>
<evidence type="ECO:0000256" key="2">
    <source>
        <dbReference type="ARBA" id="ARBA00022723"/>
    </source>
</evidence>
<sequence>MVPLTQLVLKVHSRCDLACDHCYVYEHADTSWRGRPRVIGQRVLERAAQRLGEHARAHRLPAVHVALHGGEPLLAGPAVLRRAAELLRAELPADCALDLRIHTNGVRLDRAFCELFAELGIKVGLSLDGDRAANDRHRRFADGRSSHPAVLRAAALLNTDEFRPIFAGLLCTIDVRNDPVAVLDALLALDPPRIDFLLPHATWDTPPLRPAELGPTPYGDWLLTAHQHWLARGRPVPVRSFDSVHRTLRGQSGLTESLGLEPVDLVVIETDGSFEQADSLKTAYDGAPATGFDLFTNSLDEVARHPGMMARQQGLAGLSAQCRACPVVRSCGGGLYAHRWRTGSGFDNPSVFCGDLMRLITTIRDRVAPAVPLAAQQHGGLTGAQLDQLARGHGDGATVRALAAEQLDLTRRLLAAVGRGAGQAWELLTELDAAAPAAVDAVLAHPYVRAWAVRRLRGGEPGDDLGGLAEIAAAAGLRAGRPVEVTVPVRGGAVQLPTLGRVLVGGAGPAVLRGGPDGFTVRAAGGGEQRIAFDQAGGERWLPVRRVELPGGWTLALEDTDPQRDSHEYPVEQRLTAAALGDWTGALREAWELIQRDLPDYAPGLAAGLSTLTPLRPGPGGRDLSSVARQAFGAVGIARPATAPTLALLLVHEFQHVKLGAVLDFRDLFDPSDRRLFEAPWRPDPRPLEGLLQGTYAHLAVCAYWDSRVRAYDGVAGEPAEQAREQAARWRADTERAVGTLLASGSLTALGERFVHGVGAGLAGGTGTGAESGPAAAVAPLPVPAAPLAPVEA</sequence>
<dbReference type="InterPro" id="IPR023867">
    <property type="entry name" value="Sulphatase_maturase_rSAM"/>
</dbReference>
<keyword evidence="3" id="KW-0408">Iron</keyword>
<gene>
    <name evidence="6" type="ORF">C7C46_06395</name>
</gene>
<name>A0A2V4P5V2_9ACTN</name>
<keyword evidence="4" id="KW-0411">Iron-sulfur</keyword>
<dbReference type="InterPro" id="IPR026337">
    <property type="entry name" value="AKG_HExxH"/>
</dbReference>
<dbReference type="OrthoDB" id="9782387at2"/>
<protein>
    <submittedName>
        <fullName evidence="6">FxsB family radical SAM/SPASM domain protein</fullName>
    </submittedName>
</protein>
<dbReference type="GO" id="GO:0016491">
    <property type="term" value="F:oxidoreductase activity"/>
    <property type="evidence" value="ECO:0007669"/>
    <property type="project" value="InterPro"/>
</dbReference>
<reference evidence="6 7" key="1">
    <citation type="submission" date="2018-03" db="EMBL/GenBank/DDBJ databases">
        <title>Bioinformatic expansion and discovery of thiopeptide antibiotics.</title>
        <authorList>
            <person name="Schwalen C.J."/>
            <person name="Hudson G.A."/>
            <person name="Mitchell D.A."/>
        </authorList>
    </citation>
    <scope>NUCLEOTIDE SEQUENCE [LARGE SCALE GENOMIC DNA]</scope>
    <source>
        <strain evidence="6 7">ATCC 21389</strain>
    </source>
</reference>
<dbReference type="PROSITE" id="PS51918">
    <property type="entry name" value="RADICAL_SAM"/>
    <property type="match status" value="1"/>
</dbReference>
<keyword evidence="7" id="KW-1185">Reference proteome</keyword>
<dbReference type="Pfam" id="PF04055">
    <property type="entry name" value="Radical_SAM"/>
    <property type="match status" value="1"/>
</dbReference>
<dbReference type="SUPFAM" id="SSF102114">
    <property type="entry name" value="Radical SAM enzymes"/>
    <property type="match status" value="1"/>
</dbReference>
<feature type="domain" description="Radical SAM core" evidence="5">
    <location>
        <begin position="1"/>
        <end position="231"/>
    </location>
</feature>
<dbReference type="GO" id="GO:0051536">
    <property type="term" value="F:iron-sulfur cluster binding"/>
    <property type="evidence" value="ECO:0007669"/>
    <property type="project" value="UniProtKB-KW"/>
</dbReference>
<dbReference type="InterPro" id="IPR007197">
    <property type="entry name" value="rSAM"/>
</dbReference>
<evidence type="ECO:0000313" key="6">
    <source>
        <dbReference type="EMBL" id="PYC85372.1"/>
    </source>
</evidence>
<dbReference type="PANTHER" id="PTHR43273:SF8">
    <property type="entry name" value="RADICAL SAM DOMAIN PROTEIN"/>
    <property type="match status" value="1"/>
</dbReference>
<dbReference type="AlphaFoldDB" id="A0A2V4P5V2"/>
<evidence type="ECO:0000259" key="5">
    <source>
        <dbReference type="PROSITE" id="PS51918"/>
    </source>
</evidence>
<dbReference type="EMBL" id="PYBW01000022">
    <property type="protein sequence ID" value="PYC85372.1"/>
    <property type="molecule type" value="Genomic_DNA"/>
</dbReference>
<dbReference type="InterPro" id="IPR013785">
    <property type="entry name" value="Aldolase_TIM"/>
</dbReference>
<accession>A0A2V4P5V2</accession>
<evidence type="ECO:0000256" key="4">
    <source>
        <dbReference type="ARBA" id="ARBA00023014"/>
    </source>
</evidence>
<evidence type="ECO:0000256" key="1">
    <source>
        <dbReference type="ARBA" id="ARBA00022691"/>
    </source>
</evidence>
<evidence type="ECO:0000256" key="3">
    <source>
        <dbReference type="ARBA" id="ARBA00023004"/>
    </source>
</evidence>
<dbReference type="InterPro" id="IPR058240">
    <property type="entry name" value="rSAM_sf"/>
</dbReference>
<dbReference type="PANTHER" id="PTHR43273">
    <property type="entry name" value="ANAEROBIC SULFATASE-MATURATING ENZYME HOMOLOG ASLB-RELATED"/>
    <property type="match status" value="1"/>
</dbReference>
<dbReference type="NCBIfam" id="TIGR04269">
    <property type="entry name" value="SAM_SPASM_FxsB"/>
    <property type="match status" value="1"/>
</dbReference>
<dbReference type="SFLD" id="SFLDG01067">
    <property type="entry name" value="SPASM/twitch_domain_containing"/>
    <property type="match status" value="1"/>
</dbReference>
<dbReference type="RefSeq" id="WP_110666637.1">
    <property type="nucleotide sequence ID" value="NZ_PYBW01000022.1"/>
</dbReference>
<proteinExistence type="predicted"/>
<dbReference type="InterPro" id="IPR026335">
    <property type="entry name" value="rSAM_SPASM_FxsB"/>
</dbReference>
<organism evidence="6 7">
    <name type="scientific">Streptomyces tateyamensis</name>
    <dbReference type="NCBI Taxonomy" id="565073"/>
    <lineage>
        <taxon>Bacteria</taxon>
        <taxon>Bacillati</taxon>
        <taxon>Actinomycetota</taxon>
        <taxon>Actinomycetes</taxon>
        <taxon>Kitasatosporales</taxon>
        <taxon>Streptomycetaceae</taxon>
        <taxon>Streptomyces</taxon>
    </lineage>
</organism>
<dbReference type="Proteomes" id="UP000248039">
    <property type="component" value="Unassembled WGS sequence"/>
</dbReference>
<dbReference type="NCBIfam" id="TIGR04267">
    <property type="entry name" value="mod_HExxH"/>
    <property type="match status" value="1"/>
</dbReference>
<comment type="caution">
    <text evidence="6">The sequence shown here is derived from an EMBL/GenBank/DDBJ whole genome shotgun (WGS) entry which is preliminary data.</text>
</comment>
<dbReference type="GO" id="GO:0046872">
    <property type="term" value="F:metal ion binding"/>
    <property type="evidence" value="ECO:0007669"/>
    <property type="project" value="UniProtKB-KW"/>
</dbReference>
<keyword evidence="2" id="KW-0479">Metal-binding</keyword>
<keyword evidence="1" id="KW-0949">S-adenosyl-L-methionine</keyword>
<dbReference type="SFLD" id="SFLDS00029">
    <property type="entry name" value="Radical_SAM"/>
    <property type="match status" value="1"/>
</dbReference>
<dbReference type="SFLD" id="SFLDG01386">
    <property type="entry name" value="main_SPASM_domain-containing"/>
    <property type="match status" value="1"/>
</dbReference>
<dbReference type="SFLD" id="SFLDG01072">
    <property type="entry name" value="dehydrogenase_like"/>
    <property type="match status" value="1"/>
</dbReference>